<reference evidence="2" key="1">
    <citation type="submission" date="2018-05" db="EMBL/GenBank/DDBJ databases">
        <authorList>
            <person name="Deangelis K."/>
            <person name="Huntemann M."/>
            <person name="Clum A."/>
            <person name="Pillay M."/>
            <person name="Palaniappan K."/>
            <person name="Varghese N."/>
            <person name="Mikhailova N."/>
            <person name="Stamatis D."/>
            <person name="Reddy T."/>
            <person name="Daum C."/>
            <person name="Shapiro N."/>
            <person name="Ivanova N."/>
            <person name="Kyrpides N."/>
            <person name="Woyke T."/>
        </authorList>
    </citation>
    <scope>NUCLEOTIDE SEQUENCE [LARGE SCALE GENOMIC DNA]</scope>
    <source>
        <strain evidence="2">GAS496</strain>
    </source>
</reference>
<dbReference type="EMBL" id="QJJU01000002">
    <property type="protein sequence ID" value="PXX11903.1"/>
    <property type="molecule type" value="Genomic_DNA"/>
</dbReference>
<evidence type="ECO:0000313" key="2">
    <source>
        <dbReference type="Proteomes" id="UP000247781"/>
    </source>
</evidence>
<comment type="caution">
    <text evidence="1">The sequence shown here is derived from an EMBL/GenBank/DDBJ whole genome shotgun (WGS) entry which is preliminary data.</text>
</comment>
<organism evidence="1 2">
    <name type="scientific">Mycolicibacterium moriokaense</name>
    <dbReference type="NCBI Taxonomy" id="39691"/>
    <lineage>
        <taxon>Bacteria</taxon>
        <taxon>Bacillati</taxon>
        <taxon>Actinomycetota</taxon>
        <taxon>Actinomycetes</taxon>
        <taxon>Mycobacteriales</taxon>
        <taxon>Mycobacteriaceae</taxon>
        <taxon>Mycolicibacterium</taxon>
    </lineage>
</organism>
<dbReference type="Proteomes" id="UP000247781">
    <property type="component" value="Unassembled WGS sequence"/>
</dbReference>
<evidence type="ECO:0000313" key="1">
    <source>
        <dbReference type="EMBL" id="PXX11903.1"/>
    </source>
</evidence>
<protein>
    <submittedName>
        <fullName evidence="1">Uncharacterized protein</fullName>
    </submittedName>
</protein>
<name>A0A318I0T4_9MYCO</name>
<gene>
    <name evidence="1" type="ORF">C8E89_10227</name>
</gene>
<sequence length="46" mass="5460">MNSRLDNLWYAIQHPLGPSRELGSYANHQKSVEKLIREMKERDHPN</sequence>
<accession>A0A318I0T4</accession>
<dbReference type="AlphaFoldDB" id="A0A318I0T4"/>
<keyword evidence="2" id="KW-1185">Reference proteome</keyword>
<proteinExistence type="predicted"/>
<reference evidence="1 2" key="2">
    <citation type="submission" date="2018-06" db="EMBL/GenBank/DDBJ databases">
        <title>Sequencing of bacterial isolates from soil warming experiment in Harvard Forest, Massachusetts, USA.</title>
        <authorList>
            <person name="Deangelis K.PhD."/>
        </authorList>
    </citation>
    <scope>NUCLEOTIDE SEQUENCE [LARGE SCALE GENOMIC DNA]</scope>
    <source>
        <strain evidence="1 2">GAS496</strain>
    </source>
</reference>